<evidence type="ECO:0000256" key="9">
    <source>
        <dbReference type="PIRNR" id="PIRNR006113"/>
    </source>
</evidence>
<dbReference type="PIRSF" id="PIRSF006113">
    <property type="entry name" value="PTP_synth"/>
    <property type="match status" value="1"/>
</dbReference>
<comment type="catalytic activity">
    <reaction evidence="8 9">
        <text>7,8-dihydroneopterin 3'-triphosphate + H2O = 6-carboxy-5,6,7,8-tetrahydropterin + triphosphate + acetaldehyde + 2 H(+)</text>
        <dbReference type="Rhea" id="RHEA:27966"/>
        <dbReference type="ChEBI" id="CHEBI:15343"/>
        <dbReference type="ChEBI" id="CHEBI:15377"/>
        <dbReference type="ChEBI" id="CHEBI:15378"/>
        <dbReference type="ChEBI" id="CHEBI:18036"/>
        <dbReference type="ChEBI" id="CHEBI:58462"/>
        <dbReference type="ChEBI" id="CHEBI:61032"/>
        <dbReference type="EC" id="4.1.2.50"/>
    </reaction>
</comment>
<reference evidence="12 13" key="1">
    <citation type="submission" date="2020-04" db="EMBL/GenBank/DDBJ databases">
        <title>Draft genome of Pyxidicoccus fallax type strain.</title>
        <authorList>
            <person name="Whitworth D.E."/>
        </authorList>
    </citation>
    <scope>NUCLEOTIDE SEQUENCE [LARGE SCALE GENOMIC DNA]</scope>
    <source>
        <strain evidence="12 13">DSM 14698</strain>
    </source>
</reference>
<dbReference type="AlphaFoldDB" id="A0A848LKP1"/>
<dbReference type="FunFam" id="3.30.479.10:FF:000001">
    <property type="entry name" value="6-carboxy-5,6,7,8-tetrahydropterin synthase"/>
    <property type="match status" value="1"/>
</dbReference>
<keyword evidence="5 9" id="KW-0671">Queuosine biosynthesis</keyword>
<feature type="binding site" evidence="11">
    <location>
        <position position="40"/>
    </location>
    <ligand>
        <name>Zn(2+)</name>
        <dbReference type="ChEBI" id="CHEBI:29105"/>
    </ligand>
</feature>
<evidence type="ECO:0000256" key="5">
    <source>
        <dbReference type="ARBA" id="ARBA00022785"/>
    </source>
</evidence>
<dbReference type="InterPro" id="IPR038418">
    <property type="entry name" value="6-PTP_synth/QueD_sf"/>
</dbReference>
<dbReference type="Gene3D" id="3.30.479.10">
    <property type="entry name" value="6-pyruvoyl tetrahydropterin synthase/QueD"/>
    <property type="match status" value="1"/>
</dbReference>
<gene>
    <name evidence="12" type="primary">queD</name>
    <name evidence="12" type="ORF">HG543_25840</name>
</gene>
<dbReference type="GO" id="GO:0070497">
    <property type="term" value="F:6-carboxytetrahydropterin synthase activity"/>
    <property type="evidence" value="ECO:0007669"/>
    <property type="project" value="UniProtKB-EC"/>
</dbReference>
<feature type="active site" description="Charge relay system" evidence="10">
    <location>
        <position position="80"/>
    </location>
</feature>
<feature type="active site" description="Proton acceptor" evidence="10">
    <location>
        <position position="36"/>
    </location>
</feature>
<dbReference type="NCBIfam" id="TIGR03367">
    <property type="entry name" value="queuosine_QueD"/>
    <property type="match status" value="1"/>
</dbReference>
<organism evidence="12 13">
    <name type="scientific">Pyxidicoccus fallax</name>
    <dbReference type="NCBI Taxonomy" id="394095"/>
    <lineage>
        <taxon>Bacteria</taxon>
        <taxon>Pseudomonadati</taxon>
        <taxon>Myxococcota</taxon>
        <taxon>Myxococcia</taxon>
        <taxon>Myxococcales</taxon>
        <taxon>Cystobacterineae</taxon>
        <taxon>Myxococcaceae</taxon>
        <taxon>Pyxidicoccus</taxon>
    </lineage>
</organism>
<evidence type="ECO:0000256" key="1">
    <source>
        <dbReference type="ARBA" id="ARBA00005061"/>
    </source>
</evidence>
<dbReference type="RefSeq" id="WP_169347523.1">
    <property type="nucleotide sequence ID" value="NZ_JABBJJ010000129.1"/>
</dbReference>
<dbReference type="InterPro" id="IPR007115">
    <property type="entry name" value="6-PTP_synth/QueD"/>
</dbReference>
<accession>A0A848LKP1</accession>
<evidence type="ECO:0000256" key="2">
    <source>
        <dbReference type="ARBA" id="ARBA00008900"/>
    </source>
</evidence>
<evidence type="ECO:0000256" key="11">
    <source>
        <dbReference type="PIRSR" id="PIRSR006113-2"/>
    </source>
</evidence>
<dbReference type="GO" id="GO:0008616">
    <property type="term" value="P:tRNA queuosine(34) biosynthetic process"/>
    <property type="evidence" value="ECO:0007669"/>
    <property type="project" value="UniProtKB-KW"/>
</dbReference>
<evidence type="ECO:0000313" key="12">
    <source>
        <dbReference type="EMBL" id="NMO18253.1"/>
    </source>
</evidence>
<protein>
    <recommendedName>
        <fullName evidence="3 9">6-carboxy-5,6,7,8-tetrahydropterin synthase</fullName>
        <ecNumber evidence="9">4.-.-.-</ecNumber>
    </recommendedName>
</protein>
<evidence type="ECO:0000256" key="4">
    <source>
        <dbReference type="ARBA" id="ARBA00022723"/>
    </source>
</evidence>
<dbReference type="Pfam" id="PF01242">
    <property type="entry name" value="PTPS"/>
    <property type="match status" value="1"/>
</dbReference>
<dbReference type="EMBL" id="JABBJJ010000129">
    <property type="protein sequence ID" value="NMO18253.1"/>
    <property type="molecule type" value="Genomic_DNA"/>
</dbReference>
<keyword evidence="4 9" id="KW-0479">Metal-binding</keyword>
<evidence type="ECO:0000313" key="13">
    <source>
        <dbReference type="Proteomes" id="UP000518300"/>
    </source>
</evidence>
<feature type="active site" description="Charge relay system" evidence="10">
    <location>
        <position position="119"/>
    </location>
</feature>
<evidence type="ECO:0000256" key="3">
    <source>
        <dbReference type="ARBA" id="ARBA00018141"/>
    </source>
</evidence>
<dbReference type="PANTHER" id="PTHR12589:SF7">
    <property type="entry name" value="6-PYRUVOYL TETRAHYDROBIOPTERIN SYNTHASE"/>
    <property type="match status" value="1"/>
</dbReference>
<feature type="binding site" evidence="11">
    <location>
        <position position="42"/>
    </location>
    <ligand>
        <name>Zn(2+)</name>
        <dbReference type="ChEBI" id="CHEBI:29105"/>
    </ligand>
</feature>
<evidence type="ECO:0000256" key="7">
    <source>
        <dbReference type="ARBA" id="ARBA00023239"/>
    </source>
</evidence>
<dbReference type="GO" id="GO:0046872">
    <property type="term" value="F:metal ion binding"/>
    <property type="evidence" value="ECO:0007669"/>
    <property type="project" value="UniProtKB-KW"/>
</dbReference>
<comment type="pathway">
    <text evidence="1 9">Purine metabolism; 7-cyano-7-deazaguanine biosynthesis.</text>
</comment>
<comment type="caution">
    <text evidence="12">The sequence shown here is derived from an EMBL/GenBank/DDBJ whole genome shotgun (WGS) entry which is preliminary data.</text>
</comment>
<sequence length="132" mass="14784">METRPAKKPVLVTEISRAFTFEAAHRLPNVPEGHKCSRMHGHSYNVEVTIRGPLDPRLGWIVDFAELTAAWQPLHAQLDHRTLNDVPGLENPTSELLAAWIFERLTFPGARVVKIRVAETCTSACTVYPAED</sequence>
<keyword evidence="7 9" id="KW-0456">Lyase</keyword>
<proteinExistence type="inferred from homology"/>
<dbReference type="Proteomes" id="UP000518300">
    <property type="component" value="Unassembled WGS sequence"/>
</dbReference>
<keyword evidence="13" id="KW-1185">Reference proteome</keyword>
<feature type="binding site" evidence="11">
    <location>
        <position position="25"/>
    </location>
    <ligand>
        <name>Zn(2+)</name>
        <dbReference type="ChEBI" id="CHEBI:29105"/>
    </ligand>
</feature>
<dbReference type="PANTHER" id="PTHR12589">
    <property type="entry name" value="PYRUVOYL TETRAHYDROBIOPTERIN SYNTHASE"/>
    <property type="match status" value="1"/>
</dbReference>
<comment type="cofactor">
    <cofactor evidence="9 11">
        <name>Zn(2+)</name>
        <dbReference type="ChEBI" id="CHEBI:29105"/>
    </cofactor>
    <text evidence="9 11">Binds 1 zinc ion per subunit.</text>
</comment>
<dbReference type="UniPathway" id="UPA00391"/>
<evidence type="ECO:0000256" key="10">
    <source>
        <dbReference type="PIRSR" id="PIRSR006113-1"/>
    </source>
</evidence>
<evidence type="ECO:0000256" key="8">
    <source>
        <dbReference type="ARBA" id="ARBA00048807"/>
    </source>
</evidence>
<comment type="similarity">
    <text evidence="2 9">Belongs to the PTPS family. QueD subfamily.</text>
</comment>
<name>A0A848LKP1_9BACT</name>
<keyword evidence="6 9" id="KW-0862">Zinc</keyword>
<dbReference type="EC" id="4.-.-.-" evidence="9"/>
<dbReference type="SUPFAM" id="SSF55620">
    <property type="entry name" value="Tetrahydrobiopterin biosynthesis enzymes-like"/>
    <property type="match status" value="1"/>
</dbReference>
<evidence type="ECO:0000256" key="6">
    <source>
        <dbReference type="ARBA" id="ARBA00022833"/>
    </source>
</evidence>